<organism evidence="2 3">
    <name type="scientific">Agrobacterium deltaense Zutra 3/1</name>
    <dbReference type="NCBI Taxonomy" id="1183427"/>
    <lineage>
        <taxon>Bacteria</taxon>
        <taxon>Pseudomonadati</taxon>
        <taxon>Pseudomonadota</taxon>
        <taxon>Alphaproteobacteria</taxon>
        <taxon>Hyphomicrobiales</taxon>
        <taxon>Rhizobiaceae</taxon>
        <taxon>Rhizobium/Agrobacterium group</taxon>
        <taxon>Agrobacterium</taxon>
    </lineage>
</organism>
<evidence type="ECO:0000313" key="2">
    <source>
        <dbReference type="EMBL" id="CUX47960.1"/>
    </source>
</evidence>
<reference evidence="2 3" key="1">
    <citation type="submission" date="2016-01" db="EMBL/GenBank/DDBJ databases">
        <authorList>
            <person name="Oliw E.H."/>
        </authorList>
    </citation>
    <scope>NUCLEOTIDE SEQUENCE [LARGE SCALE GENOMIC DNA]</scope>
    <source>
        <strain evidence="2 3">Zutra 3-1</strain>
    </source>
</reference>
<evidence type="ECO:0000313" key="3">
    <source>
        <dbReference type="Proteomes" id="UP000191987"/>
    </source>
</evidence>
<evidence type="ECO:0000259" key="1">
    <source>
        <dbReference type="PROSITE" id="PS50943"/>
    </source>
</evidence>
<dbReference type="SUPFAM" id="SSF47413">
    <property type="entry name" value="lambda repressor-like DNA-binding domains"/>
    <property type="match status" value="1"/>
</dbReference>
<dbReference type="GO" id="GO:0003677">
    <property type="term" value="F:DNA binding"/>
    <property type="evidence" value="ECO:0007669"/>
    <property type="project" value="InterPro"/>
</dbReference>
<feature type="domain" description="HTH cro/C1-type" evidence="1">
    <location>
        <begin position="28"/>
        <end position="82"/>
    </location>
</feature>
<protein>
    <submittedName>
        <fullName evidence="2">XRE family transcriptional regulator</fullName>
    </submittedName>
</protein>
<dbReference type="CDD" id="cd00093">
    <property type="entry name" value="HTH_XRE"/>
    <property type="match status" value="1"/>
</dbReference>
<dbReference type="InterPro" id="IPR001387">
    <property type="entry name" value="Cro/C1-type_HTH"/>
</dbReference>
<dbReference type="PROSITE" id="PS50943">
    <property type="entry name" value="HTH_CROC1"/>
    <property type="match status" value="1"/>
</dbReference>
<accession>A0A1S7R870</accession>
<dbReference type="InterPro" id="IPR010982">
    <property type="entry name" value="Lambda_DNA-bd_dom_sf"/>
</dbReference>
<dbReference type="Pfam" id="PF01381">
    <property type="entry name" value="HTH_3"/>
    <property type="match status" value="1"/>
</dbReference>
<dbReference type="AlphaFoldDB" id="A0A1S7R870"/>
<dbReference type="EMBL" id="FBWG01000031">
    <property type="protein sequence ID" value="CUX47960.1"/>
    <property type="molecule type" value="Genomic_DNA"/>
</dbReference>
<sequence>MITIVGSFLLARSGSLPMKLTAVFARNLRLCRQASGLSQERLAEYAGLDRNYIGKLEREESSPTLETVEALSLAMQIDAEQLIQRHRSQDGTTKR</sequence>
<name>A0A1S7R870_9HYPH</name>
<dbReference type="Proteomes" id="UP000191987">
    <property type="component" value="Unassembled WGS sequence"/>
</dbReference>
<gene>
    <name evidence="2" type="ORF">AGR7C_Lc130025</name>
</gene>
<dbReference type="SMART" id="SM00530">
    <property type="entry name" value="HTH_XRE"/>
    <property type="match status" value="1"/>
</dbReference>
<dbReference type="Gene3D" id="1.10.260.40">
    <property type="entry name" value="lambda repressor-like DNA-binding domains"/>
    <property type="match status" value="1"/>
</dbReference>
<proteinExistence type="predicted"/>